<evidence type="ECO:0000313" key="1">
    <source>
        <dbReference type="EMBL" id="OXT02143.1"/>
    </source>
</evidence>
<evidence type="ECO:0000313" key="2">
    <source>
        <dbReference type="Proteomes" id="UP000215405"/>
    </source>
</evidence>
<name>A0A231V1T4_9HYPH</name>
<dbReference type="PANTHER" id="PTHR39431:SF1">
    <property type="entry name" value="FRPA_C-RELATED PROTEIN"/>
    <property type="match status" value="1"/>
</dbReference>
<protein>
    <recommendedName>
        <fullName evidence="3">EF-hand domain-containing protein</fullName>
    </recommendedName>
</protein>
<comment type="caution">
    <text evidence="1">The sequence shown here is derived from an EMBL/GenBank/DDBJ whole genome shotgun (WGS) entry which is preliminary data.</text>
</comment>
<dbReference type="PANTHER" id="PTHR39431">
    <property type="entry name" value="FRPA/C-RELATED PROTEIN"/>
    <property type="match status" value="1"/>
</dbReference>
<evidence type="ECO:0008006" key="3">
    <source>
        <dbReference type="Google" id="ProtNLM"/>
    </source>
</evidence>
<dbReference type="EMBL" id="NBYO01000001">
    <property type="protein sequence ID" value="OXT02143.1"/>
    <property type="molecule type" value="Genomic_DNA"/>
</dbReference>
<accession>A0A231V1T4</accession>
<dbReference type="AlphaFoldDB" id="A0A231V1T4"/>
<keyword evidence="2" id="KW-1185">Reference proteome</keyword>
<dbReference type="RefSeq" id="WP_094076104.1">
    <property type="nucleotide sequence ID" value="NZ_NBYO01000001.1"/>
</dbReference>
<organism evidence="1 2">
    <name type="scientific">Notoacmeibacter marinus</name>
    <dbReference type="NCBI Taxonomy" id="1876515"/>
    <lineage>
        <taxon>Bacteria</taxon>
        <taxon>Pseudomonadati</taxon>
        <taxon>Pseudomonadota</taxon>
        <taxon>Alphaproteobacteria</taxon>
        <taxon>Hyphomicrobiales</taxon>
        <taxon>Notoacmeibacteraceae</taxon>
        <taxon>Notoacmeibacter</taxon>
    </lineage>
</organism>
<reference evidence="2" key="1">
    <citation type="journal article" date="2017" name="Int. J. Syst. Evol. Microbiol.">
        <title>Notoacmeibacter marinus gen. nov., sp. nov., isolated from the gut of a limpet and proposal of Notoacmeibacteraceae fam. nov. in the order Rhizobiales of the class Alphaproteobacteria.</title>
        <authorList>
            <person name="Huang Z."/>
            <person name="Guo F."/>
            <person name="Lai Q."/>
        </authorList>
    </citation>
    <scope>NUCLEOTIDE SEQUENCE [LARGE SCALE GENOMIC DNA]</scope>
    <source>
        <strain evidence="2">XMTR2A4</strain>
    </source>
</reference>
<dbReference type="Proteomes" id="UP000215405">
    <property type="component" value="Unassembled WGS sequence"/>
</dbReference>
<gene>
    <name evidence="1" type="ORF">B7H23_04270</name>
</gene>
<proteinExistence type="predicted"/>
<sequence>MPPLDPFVIDLDGDGIELISVEASNAHFDFMDDGFAERTGRLSGDDGFLLADANGNGVVDGIGELFGSATEDGFTELGRADSNGDGLIDANDAIFSSLRIWQDLNGDGVATSDEISTLSDHGIVSIGVDGTRVSEYLVGNEIRYEGDVKLSDGTSLDSGAVFFARNTTLSKWIAPEGFAVDPATNDLPNIKGYGELKDLNAAMSLDSGLRAAVEALVDDAAGLSALPAKYRWQARMLNKRGFDHGITGTPERV</sequence>